<dbReference type="SUPFAM" id="SSF49785">
    <property type="entry name" value="Galactose-binding domain-like"/>
    <property type="match status" value="1"/>
</dbReference>
<keyword evidence="3" id="KW-1185">Reference proteome</keyword>
<gene>
    <name evidence="2" type="ORF">D4A39_17200</name>
</gene>
<organism evidence="2 3">
    <name type="scientific">Alcanivorax profundi</name>
    <dbReference type="NCBI Taxonomy" id="2338368"/>
    <lineage>
        <taxon>Bacteria</taxon>
        <taxon>Pseudomonadati</taxon>
        <taxon>Pseudomonadota</taxon>
        <taxon>Gammaproteobacteria</taxon>
        <taxon>Oceanospirillales</taxon>
        <taxon>Alcanivoracaceae</taxon>
        <taxon>Alcanivorax</taxon>
    </lineage>
</organism>
<feature type="non-terminal residue" evidence="2">
    <location>
        <position position="1"/>
    </location>
</feature>
<comment type="caution">
    <text evidence="2">The sequence shown here is derived from an EMBL/GenBank/DDBJ whole genome shotgun (WGS) entry which is preliminary data.</text>
</comment>
<dbReference type="RefSeq" id="WP_147393972.1">
    <property type="nucleotide sequence ID" value="NZ_QYYA01000135.1"/>
</dbReference>
<evidence type="ECO:0000313" key="2">
    <source>
        <dbReference type="EMBL" id="RJG11186.1"/>
    </source>
</evidence>
<dbReference type="InterPro" id="IPR008979">
    <property type="entry name" value="Galactose-bd-like_sf"/>
</dbReference>
<dbReference type="Gene3D" id="2.60.120.260">
    <property type="entry name" value="Galactose-binding domain-like"/>
    <property type="match status" value="1"/>
</dbReference>
<evidence type="ECO:0000313" key="3">
    <source>
        <dbReference type="Proteomes" id="UP000283734"/>
    </source>
</evidence>
<feature type="non-terminal residue" evidence="2">
    <location>
        <position position="141"/>
    </location>
</feature>
<proteinExistence type="predicted"/>
<protein>
    <submittedName>
        <fullName evidence="2">Discoidin domain-containing protein</fullName>
    </submittedName>
</protein>
<dbReference type="InterPro" id="IPR000421">
    <property type="entry name" value="FA58C"/>
</dbReference>
<reference evidence="2 3" key="1">
    <citation type="submission" date="2018-09" db="EMBL/GenBank/DDBJ databases">
        <title>Alcanivorax profundi sp. nov., isolated from 1000 m-depth seawater of the Mariana Trench.</title>
        <authorList>
            <person name="Liu J."/>
        </authorList>
    </citation>
    <scope>NUCLEOTIDE SEQUENCE [LARGE SCALE GENOMIC DNA]</scope>
    <source>
        <strain evidence="2 3">MTEO17</strain>
    </source>
</reference>
<sequence length="141" mass="16016">KLTGKVPAFYKGIGTYATLKTTQSKAMFDNDSTTYYTSGNGQNTGDWIGADLGCVRQVSEVRILQGRNSVDDVDYFDNTVLEYSVDRKEWKALTGELKKQYIINWKTDSPVEARYIRSKKLKADKRNWAAVRTFEVNPTTP</sequence>
<dbReference type="Pfam" id="PF00754">
    <property type="entry name" value="F5_F8_type_C"/>
    <property type="match status" value="1"/>
</dbReference>
<dbReference type="AlphaFoldDB" id="A0A418XFF0"/>
<dbReference type="EMBL" id="QYYA01000135">
    <property type="protein sequence ID" value="RJG11186.1"/>
    <property type="molecule type" value="Genomic_DNA"/>
</dbReference>
<evidence type="ECO:0000259" key="1">
    <source>
        <dbReference type="PROSITE" id="PS50022"/>
    </source>
</evidence>
<dbReference type="PROSITE" id="PS50022">
    <property type="entry name" value="FA58C_3"/>
    <property type="match status" value="1"/>
</dbReference>
<feature type="domain" description="F5/8 type C" evidence="1">
    <location>
        <begin position="1"/>
        <end position="117"/>
    </location>
</feature>
<accession>A0A418XFF0</accession>
<dbReference type="Proteomes" id="UP000283734">
    <property type="component" value="Unassembled WGS sequence"/>
</dbReference>
<name>A0A418XFF0_9GAMM</name>